<proteinExistence type="predicted"/>
<name>A0A9Q9BVL8_9STAP</name>
<organism evidence="1 2">
    <name type="scientific">Macrococcus equipercicus</name>
    <dbReference type="NCBI Taxonomy" id="69967"/>
    <lineage>
        <taxon>Bacteria</taxon>
        <taxon>Bacillati</taxon>
        <taxon>Bacillota</taxon>
        <taxon>Bacilli</taxon>
        <taxon>Bacillales</taxon>
        <taxon>Staphylococcaceae</taxon>
        <taxon>Macrococcus</taxon>
    </lineage>
</organism>
<dbReference type="KEGG" id="mequ:KFV11_11645"/>
<dbReference type="EMBL" id="CP073816">
    <property type="protein sequence ID" value="UTH14976.1"/>
    <property type="molecule type" value="Genomic_DNA"/>
</dbReference>
<reference evidence="1" key="1">
    <citation type="submission" date="2021-04" db="EMBL/GenBank/DDBJ databases">
        <title>Complete Genome Sequences of Macrococcus spp. from dog and cattle.</title>
        <authorList>
            <person name="Schwendener S."/>
            <person name="Perreten V."/>
        </authorList>
    </citation>
    <scope>NUCLEOTIDE SEQUENCE</scope>
    <source>
        <strain evidence="1">Epi0143-OL</strain>
        <plasmid evidence="1">pEpi0143-OL-7</plasmid>
    </source>
</reference>
<accession>A0A9Q9BVL8</accession>
<dbReference type="Proteomes" id="UP001057381">
    <property type="component" value="Plasmid pEpi0143-OL-7"/>
</dbReference>
<keyword evidence="1" id="KW-0614">Plasmid</keyword>
<evidence type="ECO:0000313" key="1">
    <source>
        <dbReference type="EMBL" id="UTH14976.1"/>
    </source>
</evidence>
<dbReference type="RefSeq" id="WP_254250651.1">
    <property type="nucleotide sequence ID" value="NZ_CP073816.1"/>
</dbReference>
<evidence type="ECO:0000313" key="2">
    <source>
        <dbReference type="Proteomes" id="UP001057381"/>
    </source>
</evidence>
<sequence length="72" mass="8276">MRIFTEKEIEKYNAYAIDLVGGDEDIKIRCHICGDKLSELNLPGGLEKKVVCLNCREHFVTLFEDLEEMGEI</sequence>
<protein>
    <submittedName>
        <fullName evidence="1">Uncharacterized protein</fullName>
    </submittedName>
</protein>
<geneLocation type="plasmid" evidence="1 2">
    <name>pEpi0143-OL-7</name>
</geneLocation>
<dbReference type="AlphaFoldDB" id="A0A9Q9BVL8"/>
<gene>
    <name evidence="1" type="ORF">KFV11_11645</name>
</gene>